<evidence type="ECO:0000313" key="3">
    <source>
        <dbReference type="Proteomes" id="UP001231189"/>
    </source>
</evidence>
<organism evidence="2 3">
    <name type="scientific">Lolium multiflorum</name>
    <name type="common">Italian ryegrass</name>
    <name type="synonym">Lolium perenne subsp. multiflorum</name>
    <dbReference type="NCBI Taxonomy" id="4521"/>
    <lineage>
        <taxon>Eukaryota</taxon>
        <taxon>Viridiplantae</taxon>
        <taxon>Streptophyta</taxon>
        <taxon>Embryophyta</taxon>
        <taxon>Tracheophyta</taxon>
        <taxon>Spermatophyta</taxon>
        <taxon>Magnoliopsida</taxon>
        <taxon>Liliopsida</taxon>
        <taxon>Poales</taxon>
        <taxon>Poaceae</taxon>
        <taxon>BOP clade</taxon>
        <taxon>Pooideae</taxon>
        <taxon>Poodae</taxon>
        <taxon>Poeae</taxon>
        <taxon>Poeae Chloroplast Group 2 (Poeae type)</taxon>
        <taxon>Loliodinae</taxon>
        <taxon>Loliinae</taxon>
        <taxon>Lolium</taxon>
    </lineage>
</organism>
<evidence type="ECO:0000259" key="1">
    <source>
        <dbReference type="Pfam" id="PF13966"/>
    </source>
</evidence>
<proteinExistence type="predicted"/>
<dbReference type="Proteomes" id="UP001231189">
    <property type="component" value="Unassembled WGS sequence"/>
</dbReference>
<evidence type="ECO:0000313" key="2">
    <source>
        <dbReference type="EMBL" id="KAK1668938.1"/>
    </source>
</evidence>
<gene>
    <name evidence="2" type="ORF">QYE76_057097</name>
</gene>
<sequence length="132" mass="15397">MVKEALIGSRWMRGLHRLVNEAKLDQFLNLRTVIQSVHLTENTLRIEIQLFGTLQLTRNIRFALPKTSSSLACSSSRTLRFPWEIRAEGKAKFYFCLLLLSRNWTADRLLARGWPHNDVCCLCDQHPERRTT</sequence>
<name>A0AAD8T2Y2_LOLMU</name>
<reference evidence="2" key="1">
    <citation type="submission" date="2023-07" db="EMBL/GenBank/DDBJ databases">
        <title>A chromosome-level genome assembly of Lolium multiflorum.</title>
        <authorList>
            <person name="Chen Y."/>
            <person name="Copetti D."/>
            <person name="Kolliker R."/>
            <person name="Studer B."/>
        </authorList>
    </citation>
    <scope>NUCLEOTIDE SEQUENCE</scope>
    <source>
        <strain evidence="2">02402/16</strain>
        <tissue evidence="2">Leaf</tissue>
    </source>
</reference>
<dbReference type="Pfam" id="PF13966">
    <property type="entry name" value="zf-RVT"/>
    <property type="match status" value="1"/>
</dbReference>
<protein>
    <recommendedName>
        <fullName evidence="1">Reverse transcriptase zinc-binding domain-containing protein</fullName>
    </recommendedName>
</protein>
<comment type="caution">
    <text evidence="2">The sequence shown here is derived from an EMBL/GenBank/DDBJ whole genome shotgun (WGS) entry which is preliminary data.</text>
</comment>
<keyword evidence="3" id="KW-1185">Reference proteome</keyword>
<dbReference type="InterPro" id="IPR026960">
    <property type="entry name" value="RVT-Znf"/>
</dbReference>
<accession>A0AAD8T2Y2</accession>
<dbReference type="AlphaFoldDB" id="A0AAD8T2Y2"/>
<feature type="domain" description="Reverse transcriptase zinc-binding" evidence="1">
    <location>
        <begin position="77"/>
        <end position="129"/>
    </location>
</feature>
<dbReference type="EMBL" id="JAUUTY010000003">
    <property type="protein sequence ID" value="KAK1668938.1"/>
    <property type="molecule type" value="Genomic_DNA"/>
</dbReference>